<organism evidence="2 3">
    <name type="scientific">Rhypophila decipiens</name>
    <dbReference type="NCBI Taxonomy" id="261697"/>
    <lineage>
        <taxon>Eukaryota</taxon>
        <taxon>Fungi</taxon>
        <taxon>Dikarya</taxon>
        <taxon>Ascomycota</taxon>
        <taxon>Pezizomycotina</taxon>
        <taxon>Sordariomycetes</taxon>
        <taxon>Sordariomycetidae</taxon>
        <taxon>Sordariales</taxon>
        <taxon>Naviculisporaceae</taxon>
        <taxon>Rhypophila</taxon>
    </lineage>
</organism>
<dbReference type="AlphaFoldDB" id="A0AAN7AZK7"/>
<proteinExistence type="predicted"/>
<gene>
    <name evidence="2" type="ORF">QBC37DRAFT_98918</name>
</gene>
<keyword evidence="1" id="KW-0812">Transmembrane</keyword>
<sequence>MVDQAPGKEDHGEDPGGCHRLASLPAYRSSVASPITLETVPEPPPTSCNSSTAELLSSIRPTQALVTETYIRVRWQWLILPILETVLTAGMLIITIVVDRRSGYPLLKSSSLGLLFYGLRRSNLAVDIEQAVSMTNRGSKSNKLESIVEKLVVQFKADTNGNLGFYHNRQA</sequence>
<reference evidence="2" key="2">
    <citation type="submission" date="2023-05" db="EMBL/GenBank/DDBJ databases">
        <authorList>
            <consortium name="Lawrence Berkeley National Laboratory"/>
            <person name="Steindorff A."/>
            <person name="Hensen N."/>
            <person name="Bonometti L."/>
            <person name="Westerberg I."/>
            <person name="Brannstrom I.O."/>
            <person name="Guillou S."/>
            <person name="Cros-Aarteil S."/>
            <person name="Calhoun S."/>
            <person name="Haridas S."/>
            <person name="Kuo A."/>
            <person name="Mondo S."/>
            <person name="Pangilinan J."/>
            <person name="Riley R."/>
            <person name="Labutti K."/>
            <person name="Andreopoulos B."/>
            <person name="Lipzen A."/>
            <person name="Chen C."/>
            <person name="Yanf M."/>
            <person name="Daum C."/>
            <person name="Ng V."/>
            <person name="Clum A."/>
            <person name="Ohm R."/>
            <person name="Martin F."/>
            <person name="Silar P."/>
            <person name="Natvig D."/>
            <person name="Lalanne C."/>
            <person name="Gautier V."/>
            <person name="Ament-Velasquez S.L."/>
            <person name="Kruys A."/>
            <person name="Hutchinson M.I."/>
            <person name="Powell A.J."/>
            <person name="Barry K."/>
            <person name="Miller A.N."/>
            <person name="Grigoriev I.V."/>
            <person name="Debuchy R."/>
            <person name="Gladieux P."/>
            <person name="Thoren M.H."/>
            <person name="Johannesson H."/>
        </authorList>
    </citation>
    <scope>NUCLEOTIDE SEQUENCE</scope>
    <source>
        <strain evidence="2">PSN293</strain>
    </source>
</reference>
<name>A0AAN7AZK7_9PEZI</name>
<dbReference type="Proteomes" id="UP001301769">
    <property type="component" value="Unassembled WGS sequence"/>
</dbReference>
<keyword evidence="1" id="KW-0472">Membrane</keyword>
<evidence type="ECO:0000313" key="2">
    <source>
        <dbReference type="EMBL" id="KAK4207276.1"/>
    </source>
</evidence>
<feature type="transmembrane region" description="Helical" evidence="1">
    <location>
        <begin position="75"/>
        <end position="98"/>
    </location>
</feature>
<reference evidence="2" key="1">
    <citation type="journal article" date="2023" name="Mol. Phylogenet. Evol.">
        <title>Genome-scale phylogeny and comparative genomics of the fungal order Sordariales.</title>
        <authorList>
            <person name="Hensen N."/>
            <person name="Bonometti L."/>
            <person name="Westerberg I."/>
            <person name="Brannstrom I.O."/>
            <person name="Guillou S."/>
            <person name="Cros-Aarteil S."/>
            <person name="Calhoun S."/>
            <person name="Haridas S."/>
            <person name="Kuo A."/>
            <person name="Mondo S."/>
            <person name="Pangilinan J."/>
            <person name="Riley R."/>
            <person name="LaButti K."/>
            <person name="Andreopoulos B."/>
            <person name="Lipzen A."/>
            <person name="Chen C."/>
            <person name="Yan M."/>
            <person name="Daum C."/>
            <person name="Ng V."/>
            <person name="Clum A."/>
            <person name="Steindorff A."/>
            <person name="Ohm R.A."/>
            <person name="Martin F."/>
            <person name="Silar P."/>
            <person name="Natvig D.O."/>
            <person name="Lalanne C."/>
            <person name="Gautier V."/>
            <person name="Ament-Velasquez S.L."/>
            <person name="Kruys A."/>
            <person name="Hutchinson M.I."/>
            <person name="Powell A.J."/>
            <person name="Barry K."/>
            <person name="Miller A.N."/>
            <person name="Grigoriev I.V."/>
            <person name="Debuchy R."/>
            <person name="Gladieux P."/>
            <person name="Hiltunen Thoren M."/>
            <person name="Johannesson H."/>
        </authorList>
    </citation>
    <scope>NUCLEOTIDE SEQUENCE</scope>
    <source>
        <strain evidence="2">PSN293</strain>
    </source>
</reference>
<dbReference type="PANTHER" id="PTHR35394">
    <property type="entry name" value="DUF3176 DOMAIN-CONTAINING PROTEIN"/>
    <property type="match status" value="1"/>
</dbReference>
<dbReference type="PANTHER" id="PTHR35394:SF5">
    <property type="entry name" value="DUF3176 DOMAIN-CONTAINING PROTEIN"/>
    <property type="match status" value="1"/>
</dbReference>
<keyword evidence="1" id="KW-1133">Transmembrane helix</keyword>
<evidence type="ECO:0000256" key="1">
    <source>
        <dbReference type="SAM" id="Phobius"/>
    </source>
</evidence>
<accession>A0AAN7AZK7</accession>
<keyword evidence="3" id="KW-1185">Reference proteome</keyword>
<comment type="caution">
    <text evidence="2">The sequence shown here is derived from an EMBL/GenBank/DDBJ whole genome shotgun (WGS) entry which is preliminary data.</text>
</comment>
<protein>
    <submittedName>
        <fullName evidence="2">Uncharacterized protein</fullName>
    </submittedName>
</protein>
<evidence type="ECO:0000313" key="3">
    <source>
        <dbReference type="Proteomes" id="UP001301769"/>
    </source>
</evidence>
<dbReference type="EMBL" id="MU858306">
    <property type="protein sequence ID" value="KAK4207276.1"/>
    <property type="molecule type" value="Genomic_DNA"/>
</dbReference>